<organism evidence="1 2">
    <name type="scientific">Mycobacterium phage Phabba</name>
    <dbReference type="NCBI Taxonomy" id="2027899"/>
    <lineage>
        <taxon>Viruses</taxon>
        <taxon>Duplodnaviria</taxon>
        <taxon>Heunggongvirae</taxon>
        <taxon>Uroviricota</taxon>
        <taxon>Caudoviricetes</taxon>
        <taxon>Ceeclamvirinae</taxon>
        <taxon>Myrnavirus</taxon>
        <taxon>Myrnavirus phabba</taxon>
        <taxon>Myranavirus phabba</taxon>
    </lineage>
</organism>
<dbReference type="Proteomes" id="UP000226037">
    <property type="component" value="Segment"/>
</dbReference>
<dbReference type="EMBL" id="MF668280">
    <property type="protein sequence ID" value="ASZ74681.1"/>
    <property type="molecule type" value="Genomic_DNA"/>
</dbReference>
<sequence length="90" mass="9800">MSNDKNFSASVHTADGAYYVTPAASMGEAILDGMMDAQRKYGQISWEDIAHDYAKGIVVSGPMSARIRIVVADSNMEMAREDAVMAFFSE</sequence>
<keyword evidence="2" id="KW-1185">Reference proteome</keyword>
<proteinExistence type="predicted"/>
<accession>A0A249XSH3</accession>
<evidence type="ECO:0000313" key="1">
    <source>
        <dbReference type="EMBL" id="ASZ74681.1"/>
    </source>
</evidence>
<evidence type="ECO:0000313" key="2">
    <source>
        <dbReference type="Proteomes" id="UP000226037"/>
    </source>
</evidence>
<dbReference type="Pfam" id="PF23946">
    <property type="entry name" value="DUF7280"/>
    <property type="match status" value="1"/>
</dbReference>
<dbReference type="InterPro" id="IPR055704">
    <property type="entry name" value="DUF7280"/>
</dbReference>
<protein>
    <submittedName>
        <fullName evidence="1">Uncharacterized protein</fullName>
    </submittedName>
</protein>
<reference evidence="2" key="1">
    <citation type="submission" date="2017-08" db="EMBL/GenBank/DDBJ databases">
        <authorList>
            <person name="de Groot N.N."/>
        </authorList>
    </citation>
    <scope>NUCLEOTIDE SEQUENCE [LARGE SCALE GENOMIC DNA]</scope>
</reference>
<gene>
    <name evidence="1" type="ORF">SEA_PHABBA_112</name>
</gene>
<name>A0A249XSH3_9CAUD</name>